<dbReference type="GO" id="GO:0003677">
    <property type="term" value="F:DNA binding"/>
    <property type="evidence" value="ECO:0007669"/>
    <property type="project" value="UniProtKB-UniRule"/>
</dbReference>
<evidence type="ECO:0000256" key="2">
    <source>
        <dbReference type="PROSITE-ProRule" id="PRU00335"/>
    </source>
</evidence>
<dbReference type="Gene3D" id="1.10.357.10">
    <property type="entry name" value="Tetracycline Repressor, domain 2"/>
    <property type="match status" value="1"/>
</dbReference>
<dbReference type="InterPro" id="IPR009057">
    <property type="entry name" value="Homeodomain-like_sf"/>
</dbReference>
<feature type="DNA-binding region" description="H-T-H motif" evidence="2">
    <location>
        <begin position="31"/>
        <end position="50"/>
    </location>
</feature>
<dbReference type="PANTHER" id="PTHR43479">
    <property type="entry name" value="ACREF/ENVCD OPERON REPRESSOR-RELATED"/>
    <property type="match status" value="1"/>
</dbReference>
<sequence>MAEISRQEKTKYRLADSMKECMKTEPVEKITVKQIVEGCGVTRQTFYRNFLDKYDLINWYFDKLVLQSFEQIGMGHTVGESLAQKFEFLVNEKVFFTGAFRCDAQNSLKEHDFELILQFYTDLIARKTSQPLSSEIRFLLEMYCQGSVYMTVKWVLGGMRDSPSAMSAKLVEAMPPKLAEVFEGLRLL</sequence>
<dbReference type="InterPro" id="IPR001647">
    <property type="entry name" value="HTH_TetR"/>
</dbReference>
<dbReference type="Pfam" id="PF14278">
    <property type="entry name" value="TetR_C_8"/>
    <property type="match status" value="1"/>
</dbReference>
<dbReference type="InterPro" id="IPR039532">
    <property type="entry name" value="TetR_C_Firmicutes"/>
</dbReference>
<keyword evidence="1 2" id="KW-0238">DNA-binding</keyword>
<evidence type="ECO:0000259" key="3">
    <source>
        <dbReference type="PROSITE" id="PS50977"/>
    </source>
</evidence>
<protein>
    <submittedName>
        <fullName evidence="4">TetR family transcriptional regulator</fullName>
    </submittedName>
</protein>
<dbReference type="Pfam" id="PF00440">
    <property type="entry name" value="TetR_N"/>
    <property type="match status" value="1"/>
</dbReference>
<dbReference type="InterPro" id="IPR050624">
    <property type="entry name" value="HTH-type_Tx_Regulator"/>
</dbReference>
<dbReference type="SUPFAM" id="SSF46689">
    <property type="entry name" value="Homeodomain-like"/>
    <property type="match status" value="1"/>
</dbReference>
<keyword evidence="5" id="KW-1185">Reference proteome</keyword>
<evidence type="ECO:0000313" key="4">
    <source>
        <dbReference type="EMBL" id="MSS36368.1"/>
    </source>
</evidence>
<evidence type="ECO:0000313" key="5">
    <source>
        <dbReference type="Proteomes" id="UP000429958"/>
    </source>
</evidence>
<gene>
    <name evidence="4" type="ORF">FYJ39_07250</name>
</gene>
<feature type="domain" description="HTH tetR-type" evidence="3">
    <location>
        <begin position="8"/>
        <end position="68"/>
    </location>
</feature>
<name>A0A7X2TCQ0_9CLOT</name>
<dbReference type="Proteomes" id="UP000429958">
    <property type="component" value="Unassembled WGS sequence"/>
</dbReference>
<comment type="caution">
    <text evidence="4">The sequence shown here is derived from an EMBL/GenBank/DDBJ whole genome shotgun (WGS) entry which is preliminary data.</text>
</comment>
<proteinExistence type="predicted"/>
<dbReference type="EMBL" id="VUMD01000005">
    <property type="protein sequence ID" value="MSS36368.1"/>
    <property type="molecule type" value="Genomic_DNA"/>
</dbReference>
<dbReference type="AlphaFoldDB" id="A0A7X2TCQ0"/>
<dbReference type="PANTHER" id="PTHR43479:SF7">
    <property type="entry name" value="TETR-FAMILY TRANSCRIPTIONAL REGULATOR"/>
    <property type="match status" value="1"/>
</dbReference>
<dbReference type="RefSeq" id="WP_154471797.1">
    <property type="nucleotide sequence ID" value="NZ_DBEWUL010000034.1"/>
</dbReference>
<evidence type="ECO:0000256" key="1">
    <source>
        <dbReference type="ARBA" id="ARBA00023125"/>
    </source>
</evidence>
<reference evidence="4 5" key="1">
    <citation type="submission" date="2019-08" db="EMBL/GenBank/DDBJ databases">
        <title>In-depth cultivation of the pig gut microbiome towards novel bacterial diversity and tailored functional studies.</title>
        <authorList>
            <person name="Wylensek D."/>
            <person name="Hitch T.C.A."/>
            <person name="Clavel T."/>
        </authorList>
    </citation>
    <scope>NUCLEOTIDE SEQUENCE [LARGE SCALE GENOMIC DNA]</scope>
    <source>
        <strain evidence="4 5">WCA-389-WT-23D1</strain>
    </source>
</reference>
<organism evidence="4 5">
    <name type="scientific">Clostridium porci</name>
    <dbReference type="NCBI Taxonomy" id="2605778"/>
    <lineage>
        <taxon>Bacteria</taxon>
        <taxon>Bacillati</taxon>
        <taxon>Bacillota</taxon>
        <taxon>Clostridia</taxon>
        <taxon>Eubacteriales</taxon>
        <taxon>Clostridiaceae</taxon>
        <taxon>Clostridium</taxon>
    </lineage>
</organism>
<dbReference type="PROSITE" id="PS50977">
    <property type="entry name" value="HTH_TETR_2"/>
    <property type="match status" value="1"/>
</dbReference>
<accession>A0A7X2TCQ0</accession>